<dbReference type="InterPro" id="IPR008767">
    <property type="entry name" value="Phage_SPP1_head-tail_adaptor"/>
</dbReference>
<organism evidence="1 2">
    <name type="scientific">Pseudoxanthomonas winnipegensis</name>
    <dbReference type="NCBI Taxonomy" id="2480810"/>
    <lineage>
        <taxon>Bacteria</taxon>
        <taxon>Pseudomonadati</taxon>
        <taxon>Pseudomonadota</taxon>
        <taxon>Gammaproteobacteria</taxon>
        <taxon>Lysobacterales</taxon>
        <taxon>Lysobacteraceae</taxon>
        <taxon>Pseudoxanthomonas</taxon>
    </lineage>
</organism>
<dbReference type="Proteomes" id="UP000292627">
    <property type="component" value="Unassembled WGS sequence"/>
</dbReference>
<proteinExistence type="predicted"/>
<dbReference type="NCBIfam" id="TIGR01563">
    <property type="entry name" value="gp16_SPP1"/>
    <property type="match status" value="1"/>
</dbReference>
<protein>
    <submittedName>
        <fullName evidence="1">Head-tail adaptor protein</fullName>
    </submittedName>
</protein>
<dbReference type="Gene3D" id="2.40.10.270">
    <property type="entry name" value="Bacteriophage SPP1 head-tail adaptor protein"/>
    <property type="match status" value="1"/>
</dbReference>
<evidence type="ECO:0000313" key="1">
    <source>
        <dbReference type="EMBL" id="TAA25396.1"/>
    </source>
</evidence>
<dbReference type="AlphaFoldDB" id="A0A4V2HD25"/>
<dbReference type="RefSeq" id="WP_130551031.1">
    <property type="nucleotide sequence ID" value="NZ_SHLZ01000012.1"/>
</dbReference>
<evidence type="ECO:0000313" key="2">
    <source>
        <dbReference type="Proteomes" id="UP000292627"/>
    </source>
</evidence>
<comment type="caution">
    <text evidence="1">The sequence shown here is derived from an EMBL/GenBank/DDBJ whole genome shotgun (WGS) entry which is preliminary data.</text>
</comment>
<gene>
    <name evidence="1" type="ORF">EA660_08010</name>
</gene>
<dbReference type="Pfam" id="PF05521">
    <property type="entry name" value="Phage_HCP"/>
    <property type="match status" value="1"/>
</dbReference>
<reference evidence="1 2" key="1">
    <citation type="submission" date="2019-02" db="EMBL/GenBank/DDBJ databases">
        <title>WGS of Pseudoxanthomonas species novum from clinical isolates.</title>
        <authorList>
            <person name="Bernier A.-M."/>
            <person name="Bernard K."/>
            <person name="Vachon A."/>
        </authorList>
    </citation>
    <scope>NUCLEOTIDE SEQUENCE [LARGE SCALE GENOMIC DNA]</scope>
    <source>
        <strain evidence="1 2">NML171200</strain>
    </source>
</reference>
<dbReference type="OrthoDB" id="8640229at2"/>
<dbReference type="InterPro" id="IPR038666">
    <property type="entry name" value="SSP1_head-tail_sf"/>
</dbReference>
<sequence>MSGKYPHRIDLLARGLQKDQFGDEVETWTTWAPSVPADVHPLSGREFIEAGADQAQLKARIQIPYKPGVESTMRVVHDGVEYGIQAVLPDPTARRHLTLMVSTEPDNA</sequence>
<dbReference type="EMBL" id="SHMC01000003">
    <property type="protein sequence ID" value="TAA25396.1"/>
    <property type="molecule type" value="Genomic_DNA"/>
</dbReference>
<accession>A0A4V2HD25</accession>
<name>A0A4V2HD25_9GAMM</name>